<accession>A0AA86MVJ9</accession>
<keyword evidence="2" id="KW-1185">Reference proteome</keyword>
<name>A0AA86MVJ9_9BACT</name>
<sequence>MDPTELQEEQYRIDRVRRVADVTLYLLDRTPLSRSDSLDVIEHARREILRLCPGKEEVFDLVLRPRFLRAVNERALREWGLKDSVN</sequence>
<dbReference type="EMBL" id="OX365700">
    <property type="protein sequence ID" value="CAI4029789.1"/>
    <property type="molecule type" value="Genomic_DNA"/>
</dbReference>
<dbReference type="RefSeq" id="WP_289266813.1">
    <property type="nucleotide sequence ID" value="NZ_OX365700.1"/>
</dbReference>
<dbReference type="KEGG" id="nti:DNFV4_00208"/>
<dbReference type="Proteomes" id="UP001179121">
    <property type="component" value="Chromosome"/>
</dbReference>
<evidence type="ECO:0000313" key="1">
    <source>
        <dbReference type="EMBL" id="CAI4029789.1"/>
    </source>
</evidence>
<proteinExistence type="predicted"/>
<protein>
    <submittedName>
        <fullName evidence="1">Uncharacterized protein</fullName>
    </submittedName>
</protein>
<gene>
    <name evidence="1" type="ORF">DNFV4_00208</name>
</gene>
<dbReference type="AlphaFoldDB" id="A0AA86MVJ9"/>
<organism evidence="1 2">
    <name type="scientific">Nitrospira tepida</name>
    <dbReference type="NCBI Taxonomy" id="2973512"/>
    <lineage>
        <taxon>Bacteria</taxon>
        <taxon>Pseudomonadati</taxon>
        <taxon>Nitrospirota</taxon>
        <taxon>Nitrospiria</taxon>
        <taxon>Nitrospirales</taxon>
        <taxon>Nitrospiraceae</taxon>
        <taxon>Nitrospira</taxon>
    </lineage>
</organism>
<evidence type="ECO:0000313" key="2">
    <source>
        <dbReference type="Proteomes" id="UP001179121"/>
    </source>
</evidence>
<reference evidence="1" key="1">
    <citation type="submission" date="2022-10" db="EMBL/GenBank/DDBJ databases">
        <authorList>
            <person name="Koch H."/>
        </authorList>
    </citation>
    <scope>NUCLEOTIDE SEQUENCE</scope>
    <source>
        <strain evidence="1">DNF</strain>
    </source>
</reference>